<feature type="transmembrane region" description="Helical" evidence="6">
    <location>
        <begin position="931"/>
        <end position="950"/>
    </location>
</feature>
<feature type="transmembrane region" description="Helical" evidence="6">
    <location>
        <begin position="1255"/>
        <end position="1275"/>
    </location>
</feature>
<feature type="transmembrane region" description="Helical" evidence="6">
    <location>
        <begin position="837"/>
        <end position="855"/>
    </location>
</feature>
<feature type="transmembrane region" description="Helical" evidence="6">
    <location>
        <begin position="300"/>
        <end position="321"/>
    </location>
</feature>
<feature type="transmembrane region" description="Helical" evidence="6">
    <location>
        <begin position="364"/>
        <end position="386"/>
    </location>
</feature>
<dbReference type="GO" id="GO:0016020">
    <property type="term" value="C:membrane"/>
    <property type="evidence" value="ECO:0007669"/>
    <property type="project" value="InterPro"/>
</dbReference>
<feature type="transmembrane region" description="Helical" evidence="6">
    <location>
        <begin position="970"/>
        <end position="990"/>
    </location>
</feature>
<dbReference type="InterPro" id="IPR037185">
    <property type="entry name" value="EmrE-like"/>
</dbReference>
<feature type="transmembrane region" description="Helical" evidence="6">
    <location>
        <begin position="465"/>
        <end position="486"/>
    </location>
</feature>
<accession>A0A067JP63</accession>
<feature type="transmembrane region" description="Helical" evidence="6">
    <location>
        <begin position="1287"/>
        <end position="1308"/>
    </location>
</feature>
<feature type="transmembrane region" description="Helical" evidence="6">
    <location>
        <begin position="603"/>
        <end position="621"/>
    </location>
</feature>
<keyword evidence="5 6" id="KW-0472">Membrane</keyword>
<feature type="transmembrane region" description="Helical" evidence="6">
    <location>
        <begin position="741"/>
        <end position="763"/>
    </location>
</feature>
<dbReference type="GO" id="GO:0016787">
    <property type="term" value="F:hydrolase activity"/>
    <property type="evidence" value="ECO:0007669"/>
    <property type="project" value="InterPro"/>
</dbReference>
<feature type="transmembrane region" description="Helical" evidence="6">
    <location>
        <begin position="407"/>
        <end position="433"/>
    </location>
</feature>
<keyword evidence="9" id="KW-1185">Reference proteome</keyword>
<feature type="transmembrane region" description="Helical" evidence="6">
    <location>
        <begin position="1209"/>
        <end position="1235"/>
    </location>
</feature>
<feature type="transmembrane region" description="Helical" evidence="6">
    <location>
        <begin position="1002"/>
        <end position="1023"/>
    </location>
</feature>
<feature type="transmembrane region" description="Helical" evidence="6">
    <location>
        <begin position="439"/>
        <end position="458"/>
    </location>
</feature>
<evidence type="ECO:0000256" key="5">
    <source>
        <dbReference type="ARBA" id="ARBA00023136"/>
    </source>
</evidence>
<feature type="transmembrane region" description="Helical" evidence="6">
    <location>
        <begin position="1038"/>
        <end position="1055"/>
    </location>
</feature>
<comment type="subcellular location">
    <subcellularLocation>
        <location evidence="1">Membrane</location>
        <topology evidence="1">Multi-pass membrane protein</topology>
    </subcellularLocation>
</comment>
<feature type="transmembrane region" description="Helical" evidence="6">
    <location>
        <begin position="1320"/>
        <end position="1338"/>
    </location>
</feature>
<keyword evidence="4 6" id="KW-1133">Transmembrane helix</keyword>
<dbReference type="Gene3D" id="3.40.50.1820">
    <property type="entry name" value="alpha/beta hydrolase"/>
    <property type="match status" value="2"/>
</dbReference>
<dbReference type="InterPro" id="IPR030184">
    <property type="entry name" value="WAT1-related"/>
</dbReference>
<evidence type="ECO:0000256" key="6">
    <source>
        <dbReference type="SAM" id="Phobius"/>
    </source>
</evidence>
<dbReference type="SUPFAM" id="SSF53474">
    <property type="entry name" value="alpha/beta-Hydrolases"/>
    <property type="match status" value="2"/>
</dbReference>
<dbReference type="Proteomes" id="UP000027138">
    <property type="component" value="Unassembled WGS sequence"/>
</dbReference>
<feature type="transmembrane region" description="Helical" evidence="6">
    <location>
        <begin position="1092"/>
        <end position="1110"/>
    </location>
</feature>
<dbReference type="GO" id="GO:0022857">
    <property type="term" value="F:transmembrane transporter activity"/>
    <property type="evidence" value="ECO:0007669"/>
    <property type="project" value="InterPro"/>
</dbReference>
<dbReference type="SUPFAM" id="SSF103481">
    <property type="entry name" value="Multidrug resistance efflux transporter EmrE"/>
    <property type="match status" value="1"/>
</dbReference>
<feature type="domain" description="Alpha/beta hydrolase fold-3" evidence="7">
    <location>
        <begin position="75"/>
        <end position="279"/>
    </location>
</feature>
<feature type="transmembrane region" description="Helical" evidence="6">
    <location>
        <begin position="333"/>
        <end position="352"/>
    </location>
</feature>
<dbReference type="PANTHER" id="PTHR31218">
    <property type="entry name" value="WAT1-RELATED PROTEIN"/>
    <property type="match status" value="1"/>
</dbReference>
<evidence type="ECO:0000256" key="3">
    <source>
        <dbReference type="ARBA" id="ARBA00022692"/>
    </source>
</evidence>
<dbReference type="OrthoDB" id="408631at2759"/>
<evidence type="ECO:0000256" key="1">
    <source>
        <dbReference type="ARBA" id="ARBA00004141"/>
    </source>
</evidence>
<reference evidence="8 9" key="1">
    <citation type="journal article" date="2014" name="PLoS ONE">
        <title>Global Analysis of Gene Expression Profiles in Physic Nut (Jatropha curcas L.) Seedlings Exposed to Salt Stress.</title>
        <authorList>
            <person name="Zhang L."/>
            <person name="Zhang C."/>
            <person name="Wu P."/>
            <person name="Chen Y."/>
            <person name="Li M."/>
            <person name="Jiang H."/>
            <person name="Wu G."/>
        </authorList>
    </citation>
    <scope>NUCLEOTIDE SEQUENCE [LARGE SCALE GENOMIC DNA]</scope>
    <source>
        <strain evidence="9">cv. GZQX0401</strain>
        <tissue evidence="8">Young leaves</tissue>
    </source>
</reference>
<gene>
    <name evidence="8" type="ORF">JCGZ_21790</name>
</gene>
<proteinExistence type="inferred from homology"/>
<dbReference type="InterPro" id="IPR029058">
    <property type="entry name" value="AB_hydrolase_fold"/>
</dbReference>
<feature type="transmembrane region" description="Helical" evidence="6">
    <location>
        <begin position="1173"/>
        <end position="1197"/>
    </location>
</feature>
<feature type="transmembrane region" description="Helical" evidence="6">
    <location>
        <begin position="875"/>
        <end position="894"/>
    </location>
</feature>
<keyword evidence="3 6" id="KW-0812">Transmembrane</keyword>
<feature type="transmembrane region" description="Helical" evidence="6">
    <location>
        <begin position="806"/>
        <end position="825"/>
    </location>
</feature>
<comment type="similarity">
    <text evidence="2">Belongs to the 'GDXG' lipolytic enzyme family.</text>
</comment>
<sequence>MASTDNDVAHEFRFFRVYKDGRIHMFRPTWETIPPLDDSVTGLKSKDVTISTDPPVSARIFLPKLQNSDQKLPLLFYIHGGGFSMLSAFSPQYHNYCSALSNEANVLVVSIEYGLFPTRPIPACYEDSWAALQWVASHVNRNGPEQWLNDYVDFEKVFIGGDSAGGNISHTLAFRIGSIGLPDGVNVVGVILVHPYFGGTEDDHMWLYMCQDNKGLDDPRMNPPVEDIAKLGCEKLLIFVAEKDHLNTVGKNYYEKLQKSGWKGSCELVENEKEEHCFHLHNPNHDKALELKRKSDRTPLTFSLICSFFLLSLFGLGIQIFGYTGLQYSSATLGTAMLNLIPAFTFICAIIFRLEEVDCRSKSSIAKCLGTIISIGGAYLVIFYKGPSLFRSSTSHIHRQLLHSSPLLWIIGGFSFAAKALLDSAVFILEILVLPPSNWAIGGFFLAVHSFILATWIIRDYPSEIIITLINCCFVTILSAIVTLIAEKDLNAWKIRPDIGLVAIGFSVSVEKQAVFAVSLRSVVHTWACHKRGPVYTSMFKPLGMAIAVFMGVSFIGDTLYLGRMEKLDLRSSGGLAKSVGTLLDYWWIQNGKARMQITKYQAKSIGTTVSVAGALIVTLYKGQPIITNAASQVNEQLPLFYSNWVIVAIFCAVGALCIALFYIVQTWILKEYPAELMITMITCISVTLLSAVVPLILEKDPNAWMLMPDVELIAILCSAVSSVSLLNVVQAWACREKGPLYTAMFKLLGMVIAIFMGVSFLGDKLYVGRMWSPGVTAAMVGVEFTEVGISTIMKAAMNKSMSQDIVYSMAFAIFILLPSSFIFYRERSPPKLNACIFSRILLLSIVSFSIQMLFNTGIKYSSPTLCTAMTDLTPAFTFLLSVIFSALFLSLVYDSVDGFHELRWAIQRRNGGVRMGKLEFRLQSSQAKSIGTIVSVAGALIVTLYKGQLITANVASQIDEQLLLLSSNWVIGGIFCAVGALCLALFYIVQTWILKEYPAELMVTVLTCISVTLLSAVVSLILEKHPNAWILKPDVELIAILCSAIFALSLRNVVHAWACHKKGPLYTAMFKPLGIVIATFMGFFFLGDNLYVGSVIGGIIIALGFYTVIWGKSQEEKMNEEGKGNPNLESSSHKIPLLRNNILAQASDMVISKAAMSKGMSRHALNYAGVQFSSPTLCTTMLNLVPAFTFIFALLFRMEKLDLKSSSSLAKFIGTVVSISGAFTVTIYKGLPFIIMPSFDGLNHQLLLSEEGNWILGGFLSATHAMMSSLWYILQASILKKYTSVLIIVFFYSLFAAILSAVVSLTIEDFGAWRLRTDMGLVSVIYSAGVGDVFRLGMTTLCVRMSGPVFVSMLKPLGIVAAALMGIIFLGNTLFLGSVIGAIVIAAGFYAVMPLLLTLPRKHNQELFHPLFLASNLNPSFPFSSMASTDNDVAHEFRFFRVYKDGRIHMFRPTWETIPPLDDSVTGLKSKDVTISTDPPVSARIFLPKLQNSDQKLPLLFYIHGGGFSMLSAFSPQYHNYCSALSNEANVLVVSIEYGLFPTRPIPACYEDSWAALQWVASHVNRNGPEQWLNDYVDFEKVFIGGDSAGGNISHTLAFRIGSIGLPDGVNVVGVILVHPYFGGTEDDHMWLYMCQDNKGLDDPRMNPPVEDIAKLGCEKLLIFVAEKDHLNTVGKNYYEKLQKSGWKGSCELVENEKEEHCFHLHNPNHDKALELKRKFVSFLKQE</sequence>
<feature type="transmembrane region" description="Helical" evidence="6">
    <location>
        <begin position="543"/>
        <end position="563"/>
    </location>
</feature>
<dbReference type="EMBL" id="KK915662">
    <property type="protein sequence ID" value="KDP21319.1"/>
    <property type="molecule type" value="Genomic_DNA"/>
</dbReference>
<evidence type="ECO:0000256" key="4">
    <source>
        <dbReference type="ARBA" id="ARBA00022989"/>
    </source>
</evidence>
<feature type="transmembrane region" description="Helical" evidence="6">
    <location>
        <begin position="1350"/>
        <end position="1370"/>
    </location>
</feature>
<feature type="domain" description="Alpha/beta hydrolase fold-3" evidence="7">
    <location>
        <begin position="1501"/>
        <end position="1705"/>
    </location>
</feature>
<dbReference type="InterPro" id="IPR013094">
    <property type="entry name" value="AB_hydrolase_3"/>
</dbReference>
<evidence type="ECO:0000313" key="9">
    <source>
        <dbReference type="Proteomes" id="UP000027138"/>
    </source>
</evidence>
<feature type="transmembrane region" description="Helical" evidence="6">
    <location>
        <begin position="713"/>
        <end position="734"/>
    </location>
</feature>
<feature type="transmembrane region" description="Helical" evidence="6">
    <location>
        <begin position="641"/>
        <end position="665"/>
    </location>
</feature>
<evidence type="ECO:0000259" key="7">
    <source>
        <dbReference type="Pfam" id="PF07859"/>
    </source>
</evidence>
<protein>
    <recommendedName>
        <fullName evidence="7">Alpha/beta hydrolase fold-3 domain-containing protein</fullName>
    </recommendedName>
</protein>
<dbReference type="Pfam" id="PF07859">
    <property type="entry name" value="Abhydrolase_3"/>
    <property type="match status" value="2"/>
</dbReference>
<feature type="transmembrane region" description="Helical" evidence="6">
    <location>
        <begin position="677"/>
        <end position="698"/>
    </location>
</feature>
<feature type="transmembrane region" description="Helical" evidence="6">
    <location>
        <begin position="1376"/>
        <end position="1398"/>
    </location>
</feature>
<evidence type="ECO:0000256" key="2">
    <source>
        <dbReference type="ARBA" id="ARBA00010515"/>
    </source>
</evidence>
<evidence type="ECO:0000313" key="8">
    <source>
        <dbReference type="EMBL" id="KDP21319.1"/>
    </source>
</evidence>
<name>A0A067JP63_JATCU</name>
<feature type="transmembrane region" description="Helical" evidence="6">
    <location>
        <begin position="1067"/>
        <end position="1086"/>
    </location>
</feature>
<organism evidence="8 9">
    <name type="scientific">Jatropha curcas</name>
    <name type="common">Barbados nut</name>
    <dbReference type="NCBI Taxonomy" id="180498"/>
    <lineage>
        <taxon>Eukaryota</taxon>
        <taxon>Viridiplantae</taxon>
        <taxon>Streptophyta</taxon>
        <taxon>Embryophyta</taxon>
        <taxon>Tracheophyta</taxon>
        <taxon>Spermatophyta</taxon>
        <taxon>Magnoliopsida</taxon>
        <taxon>eudicotyledons</taxon>
        <taxon>Gunneridae</taxon>
        <taxon>Pentapetalae</taxon>
        <taxon>rosids</taxon>
        <taxon>fabids</taxon>
        <taxon>Malpighiales</taxon>
        <taxon>Euphorbiaceae</taxon>
        <taxon>Crotonoideae</taxon>
        <taxon>Jatropheae</taxon>
        <taxon>Jatropha</taxon>
    </lineage>
</organism>